<dbReference type="GO" id="GO:0034220">
    <property type="term" value="P:monoatomic ion transmembrane transport"/>
    <property type="evidence" value="ECO:0007669"/>
    <property type="project" value="UniProtKB-KW"/>
</dbReference>
<evidence type="ECO:0000256" key="2">
    <source>
        <dbReference type="ARBA" id="ARBA00007079"/>
    </source>
</evidence>
<evidence type="ECO:0000313" key="9">
    <source>
        <dbReference type="EMBL" id="JAT66175.1"/>
    </source>
</evidence>
<protein>
    <submittedName>
        <fullName evidence="9">Aluminum-activated malate transporter 9</fullName>
    </submittedName>
</protein>
<dbReference type="GO" id="GO:0015743">
    <property type="term" value="P:malate transport"/>
    <property type="evidence" value="ECO:0007669"/>
    <property type="project" value="InterPro"/>
</dbReference>
<sequence>MMKYPWKSYVKVSGALRHCAFMVMALHGCILSEIQAPPELRQVFRSELQRVGNEGAKVLREIGNRVKTMRKLCPGDVLLEVHEAAEELQKKIDRRSYLLVNSEYWEIGKRPENMEDTLDGLIVNERENRNLAMKSRSEAILDLRYVQIPKSWDVQDSHTGFNSSYFSGGSPDNMIQKQISWPVRHSFKVEASPNEEESRTYENASALSLATFASLLIEFVARLQNLVDSFEELSALAKFQEAVDEPVAEVATSWVGRCFGFKD</sequence>
<dbReference type="AlphaFoldDB" id="A0A1D1ZHH4"/>
<evidence type="ECO:0000256" key="7">
    <source>
        <dbReference type="ARBA" id="ARBA00023136"/>
    </source>
</evidence>
<accession>A0A1D1ZHH4</accession>
<evidence type="ECO:0000256" key="3">
    <source>
        <dbReference type="ARBA" id="ARBA00022448"/>
    </source>
</evidence>
<keyword evidence="8" id="KW-0407">Ion channel</keyword>
<comment type="subcellular location">
    <subcellularLocation>
        <location evidence="1">Membrane</location>
        <topology evidence="1">Multi-pass membrane protein</topology>
    </subcellularLocation>
</comment>
<keyword evidence="5" id="KW-1133">Transmembrane helix</keyword>
<evidence type="ECO:0000256" key="6">
    <source>
        <dbReference type="ARBA" id="ARBA00023065"/>
    </source>
</evidence>
<keyword evidence="6" id="KW-0406">Ion transport</keyword>
<comment type="similarity">
    <text evidence="2">Belongs to the aromatic acid exporter (TC 2.A.85) family.</text>
</comment>
<evidence type="ECO:0000256" key="5">
    <source>
        <dbReference type="ARBA" id="ARBA00022989"/>
    </source>
</evidence>
<evidence type="ECO:0000256" key="1">
    <source>
        <dbReference type="ARBA" id="ARBA00004141"/>
    </source>
</evidence>
<dbReference type="Pfam" id="PF11744">
    <property type="entry name" value="ALMT"/>
    <property type="match status" value="1"/>
</dbReference>
<dbReference type="InterPro" id="IPR020966">
    <property type="entry name" value="ALMT"/>
</dbReference>
<keyword evidence="3" id="KW-0813">Transport</keyword>
<name>A0A1D1ZHH4_9ARAE</name>
<evidence type="ECO:0000256" key="4">
    <source>
        <dbReference type="ARBA" id="ARBA00022692"/>
    </source>
</evidence>
<proteinExistence type="inferred from homology"/>
<dbReference type="EMBL" id="GDJX01001761">
    <property type="protein sequence ID" value="JAT66175.1"/>
    <property type="molecule type" value="Transcribed_RNA"/>
</dbReference>
<organism evidence="9">
    <name type="scientific">Anthurium amnicola</name>
    <dbReference type="NCBI Taxonomy" id="1678845"/>
    <lineage>
        <taxon>Eukaryota</taxon>
        <taxon>Viridiplantae</taxon>
        <taxon>Streptophyta</taxon>
        <taxon>Embryophyta</taxon>
        <taxon>Tracheophyta</taxon>
        <taxon>Spermatophyta</taxon>
        <taxon>Magnoliopsida</taxon>
        <taxon>Liliopsida</taxon>
        <taxon>Araceae</taxon>
        <taxon>Pothoideae</taxon>
        <taxon>Potheae</taxon>
        <taxon>Anthurium</taxon>
    </lineage>
</organism>
<keyword evidence="7" id="KW-0472">Membrane</keyword>
<evidence type="ECO:0000256" key="8">
    <source>
        <dbReference type="ARBA" id="ARBA00023303"/>
    </source>
</evidence>
<dbReference type="PANTHER" id="PTHR31086">
    <property type="entry name" value="ALUMINUM-ACTIVATED MALATE TRANSPORTER 10"/>
    <property type="match status" value="1"/>
</dbReference>
<reference evidence="9" key="1">
    <citation type="submission" date="2015-07" db="EMBL/GenBank/DDBJ databases">
        <title>Transcriptome Assembly of Anthurium amnicola.</title>
        <authorList>
            <person name="Suzuki J."/>
        </authorList>
    </citation>
    <scope>NUCLEOTIDE SEQUENCE</scope>
</reference>
<keyword evidence="4" id="KW-0812">Transmembrane</keyword>
<dbReference type="GO" id="GO:0016020">
    <property type="term" value="C:membrane"/>
    <property type="evidence" value="ECO:0007669"/>
    <property type="project" value="UniProtKB-SubCell"/>
</dbReference>
<gene>
    <name evidence="9" type="primary">ALMT9_5</name>
    <name evidence="9" type="ORF">g.44736</name>
</gene>